<dbReference type="AlphaFoldDB" id="A0A1I1KRP8"/>
<dbReference type="Proteomes" id="UP000199046">
    <property type="component" value="Unassembled WGS sequence"/>
</dbReference>
<reference evidence="2" key="1">
    <citation type="submission" date="2016-10" db="EMBL/GenBank/DDBJ databases">
        <authorList>
            <person name="Varghese N."/>
            <person name="Submissions S."/>
        </authorList>
    </citation>
    <scope>NUCLEOTIDE SEQUENCE [LARGE SCALE GENOMIC DNA]</scope>
    <source>
        <strain evidence="2">DSM 23439</strain>
    </source>
</reference>
<proteinExistence type="predicted"/>
<keyword evidence="2" id="KW-1185">Reference proteome</keyword>
<accession>A0A1I1KRP8</accession>
<dbReference type="EMBL" id="FOLY01000004">
    <property type="protein sequence ID" value="SFC63496.1"/>
    <property type="molecule type" value="Genomic_DNA"/>
</dbReference>
<evidence type="ECO:0000313" key="2">
    <source>
        <dbReference type="Proteomes" id="UP000199046"/>
    </source>
</evidence>
<name>A0A1I1KRP8_9GAMM</name>
<evidence type="ECO:0000313" key="1">
    <source>
        <dbReference type="EMBL" id="SFC63496.1"/>
    </source>
</evidence>
<organism evidence="1 2">
    <name type="scientific">Kushneria avicenniae</name>
    <dbReference type="NCBI Taxonomy" id="402385"/>
    <lineage>
        <taxon>Bacteria</taxon>
        <taxon>Pseudomonadati</taxon>
        <taxon>Pseudomonadota</taxon>
        <taxon>Gammaproteobacteria</taxon>
        <taxon>Oceanospirillales</taxon>
        <taxon>Halomonadaceae</taxon>
        <taxon>Kushneria</taxon>
    </lineage>
</organism>
<gene>
    <name evidence="1" type="ORF">SAMN05421848_2149</name>
</gene>
<protein>
    <submittedName>
        <fullName evidence="1">Uncharacterized protein</fullName>
    </submittedName>
</protein>
<sequence>MDGATQESPNHNTGFGALGIGRIRFLRMDDANGFGPTDRLKDAGCKGGPTGPPFLCPNIFYAQTSGPVIEETGAGVSGQQRLYRVNKRQEGRGASGPGSGISA</sequence>